<dbReference type="Proteomes" id="UP000593892">
    <property type="component" value="Chromosome"/>
</dbReference>
<accession>A0A7S7SK64</accession>
<keyword evidence="1" id="KW-0732">Signal</keyword>
<evidence type="ECO:0000259" key="2">
    <source>
        <dbReference type="Pfam" id="PF07589"/>
    </source>
</evidence>
<sequence length="235" mass="24386">MNRKPVLNRKVAALYGCLLLTLIGMVTVGPAAGAAFSVSDSATYINAWATAANQTQYATFNEPNSASLNKSLDGWGTVLFDAVFTGDTFRITNAVVTCTSTGGDCGPITLRAEFWGFPLIPLNQLAVDGTSTQSFTGSYFASVNGSPLASSTIGDANFNDVPCTECSFSASVPFVNAEGVVAISMTIDSLKSGSVVNLPSSLVLQNTSAVPEPASALMLAGGLAGLAFLRKRLYR</sequence>
<evidence type="ECO:0000313" key="3">
    <source>
        <dbReference type="EMBL" id="QOY86695.1"/>
    </source>
</evidence>
<proteinExistence type="predicted"/>
<dbReference type="EMBL" id="CP063849">
    <property type="protein sequence ID" value="QOY86695.1"/>
    <property type="molecule type" value="Genomic_DNA"/>
</dbReference>
<gene>
    <name evidence="3" type="ORF">IRI77_28490</name>
</gene>
<feature type="chain" id="PRO_5032287923" evidence="1">
    <location>
        <begin position="32"/>
        <end position="235"/>
    </location>
</feature>
<name>A0A7S7SK64_PALFE</name>
<feature type="signal peptide" evidence="1">
    <location>
        <begin position="1"/>
        <end position="31"/>
    </location>
</feature>
<keyword evidence="4" id="KW-1185">Reference proteome</keyword>
<dbReference type="Pfam" id="PF07589">
    <property type="entry name" value="PEP-CTERM"/>
    <property type="match status" value="1"/>
</dbReference>
<organism evidence="3 4">
    <name type="scientific">Paludibaculum fermentans</name>
    <dbReference type="NCBI Taxonomy" id="1473598"/>
    <lineage>
        <taxon>Bacteria</taxon>
        <taxon>Pseudomonadati</taxon>
        <taxon>Acidobacteriota</taxon>
        <taxon>Terriglobia</taxon>
        <taxon>Bryobacterales</taxon>
        <taxon>Bryobacteraceae</taxon>
        <taxon>Paludibaculum</taxon>
    </lineage>
</organism>
<feature type="domain" description="Ice-binding protein C-terminal" evidence="2">
    <location>
        <begin position="209"/>
        <end position="231"/>
    </location>
</feature>
<dbReference type="KEGG" id="pfer:IRI77_28490"/>
<dbReference type="AlphaFoldDB" id="A0A7S7SK64"/>
<evidence type="ECO:0000256" key="1">
    <source>
        <dbReference type="SAM" id="SignalP"/>
    </source>
</evidence>
<evidence type="ECO:0000313" key="4">
    <source>
        <dbReference type="Proteomes" id="UP000593892"/>
    </source>
</evidence>
<reference evidence="3 4" key="1">
    <citation type="submission" date="2020-10" db="EMBL/GenBank/DDBJ databases">
        <title>Complete genome sequence of Paludibaculum fermentans P105T, a facultatively anaerobic acidobacterium capable of dissimilatory Fe(III) reduction.</title>
        <authorList>
            <person name="Dedysh S.N."/>
            <person name="Beletsky A.V."/>
            <person name="Kulichevskaya I.S."/>
            <person name="Mardanov A.V."/>
            <person name="Ravin N.V."/>
        </authorList>
    </citation>
    <scope>NUCLEOTIDE SEQUENCE [LARGE SCALE GENOMIC DNA]</scope>
    <source>
        <strain evidence="3 4">P105</strain>
    </source>
</reference>
<dbReference type="RefSeq" id="WP_194448364.1">
    <property type="nucleotide sequence ID" value="NZ_CP063849.1"/>
</dbReference>
<protein>
    <submittedName>
        <fullName evidence="3">VPLPA-CTERM sorting domain-containing protein</fullName>
    </submittedName>
</protein>
<dbReference type="NCBIfam" id="TIGR02595">
    <property type="entry name" value="PEP_CTERM"/>
    <property type="match status" value="1"/>
</dbReference>
<dbReference type="InterPro" id="IPR013424">
    <property type="entry name" value="Ice-binding_C"/>
</dbReference>